<dbReference type="SUPFAM" id="SSF54909">
    <property type="entry name" value="Dimeric alpha+beta barrel"/>
    <property type="match status" value="1"/>
</dbReference>
<accession>A0A383EYL6</accession>
<gene>
    <name evidence="2" type="ORF">METZ01_LOCUS514149</name>
</gene>
<dbReference type="AlphaFoldDB" id="A0A383EYL6"/>
<feature type="domain" description="DUF1330" evidence="1">
    <location>
        <begin position="2"/>
        <end position="95"/>
    </location>
</feature>
<organism evidence="2">
    <name type="scientific">marine metagenome</name>
    <dbReference type="NCBI Taxonomy" id="408172"/>
    <lineage>
        <taxon>unclassified sequences</taxon>
        <taxon>metagenomes</taxon>
        <taxon>ecological metagenomes</taxon>
    </lineage>
</organism>
<dbReference type="InterPro" id="IPR011008">
    <property type="entry name" value="Dimeric_a/b-barrel"/>
</dbReference>
<reference evidence="2" key="1">
    <citation type="submission" date="2018-05" db="EMBL/GenBank/DDBJ databases">
        <authorList>
            <person name="Lanie J.A."/>
            <person name="Ng W.-L."/>
            <person name="Kazmierczak K.M."/>
            <person name="Andrzejewski T.M."/>
            <person name="Davidsen T.M."/>
            <person name="Wayne K.J."/>
            <person name="Tettelin H."/>
            <person name="Glass J.I."/>
            <person name="Rusch D."/>
            <person name="Podicherti R."/>
            <person name="Tsui H.-C.T."/>
            <person name="Winkler M.E."/>
        </authorList>
    </citation>
    <scope>NUCLEOTIDE SEQUENCE</scope>
</reference>
<sequence>MKGYWIALYKKVESKENLTNYASKVTGIIKNHGGKPLVRGGEYTCLEGENFPRTVIWEFPSYDKALECYNSKEYQEGWELAKKTTIRHLQITEGFNTE</sequence>
<evidence type="ECO:0000259" key="1">
    <source>
        <dbReference type="Pfam" id="PF07045"/>
    </source>
</evidence>
<dbReference type="Gene3D" id="3.30.70.100">
    <property type="match status" value="1"/>
</dbReference>
<dbReference type="PANTHER" id="PTHR41521:SF4">
    <property type="entry name" value="BLR0684 PROTEIN"/>
    <property type="match status" value="1"/>
</dbReference>
<evidence type="ECO:0000313" key="2">
    <source>
        <dbReference type="EMBL" id="SVE61295.1"/>
    </source>
</evidence>
<dbReference type="Pfam" id="PF07045">
    <property type="entry name" value="DUF1330"/>
    <property type="match status" value="1"/>
</dbReference>
<dbReference type="InterPro" id="IPR010753">
    <property type="entry name" value="DUF1330"/>
</dbReference>
<dbReference type="PANTHER" id="PTHR41521">
    <property type="match status" value="1"/>
</dbReference>
<protein>
    <recommendedName>
        <fullName evidence="1">DUF1330 domain-containing protein</fullName>
    </recommendedName>
</protein>
<name>A0A383EYL6_9ZZZZ</name>
<proteinExistence type="predicted"/>
<dbReference type="EMBL" id="UINC01229541">
    <property type="protein sequence ID" value="SVE61295.1"/>
    <property type="molecule type" value="Genomic_DNA"/>
</dbReference>